<keyword evidence="3" id="KW-1185">Reference proteome</keyword>
<accession>A0A8S3V561</accession>
<dbReference type="Proteomes" id="UP000683360">
    <property type="component" value="Unassembled WGS sequence"/>
</dbReference>
<feature type="coiled-coil region" evidence="1">
    <location>
        <begin position="24"/>
        <end position="51"/>
    </location>
</feature>
<dbReference type="EMBL" id="CAJPWZ010002952">
    <property type="protein sequence ID" value="CAG2248915.1"/>
    <property type="molecule type" value="Genomic_DNA"/>
</dbReference>
<protein>
    <submittedName>
        <fullName evidence="2">Uncharacterized protein</fullName>
    </submittedName>
</protein>
<organism evidence="2 3">
    <name type="scientific">Mytilus edulis</name>
    <name type="common">Blue mussel</name>
    <dbReference type="NCBI Taxonomy" id="6550"/>
    <lineage>
        <taxon>Eukaryota</taxon>
        <taxon>Metazoa</taxon>
        <taxon>Spiralia</taxon>
        <taxon>Lophotrochozoa</taxon>
        <taxon>Mollusca</taxon>
        <taxon>Bivalvia</taxon>
        <taxon>Autobranchia</taxon>
        <taxon>Pteriomorphia</taxon>
        <taxon>Mytilida</taxon>
        <taxon>Mytiloidea</taxon>
        <taxon>Mytilidae</taxon>
        <taxon>Mytilinae</taxon>
        <taxon>Mytilus</taxon>
    </lineage>
</organism>
<proteinExistence type="predicted"/>
<reference evidence="2" key="1">
    <citation type="submission" date="2021-03" db="EMBL/GenBank/DDBJ databases">
        <authorList>
            <person name="Bekaert M."/>
        </authorList>
    </citation>
    <scope>NUCLEOTIDE SEQUENCE</scope>
</reference>
<evidence type="ECO:0000313" key="2">
    <source>
        <dbReference type="EMBL" id="CAG2248915.1"/>
    </source>
</evidence>
<dbReference type="AlphaFoldDB" id="A0A8S3V561"/>
<feature type="coiled-coil region" evidence="1">
    <location>
        <begin position="193"/>
        <end position="265"/>
    </location>
</feature>
<evidence type="ECO:0000313" key="3">
    <source>
        <dbReference type="Proteomes" id="UP000683360"/>
    </source>
</evidence>
<dbReference type="OrthoDB" id="6154955at2759"/>
<comment type="caution">
    <text evidence="2">The sequence shown here is derived from an EMBL/GenBank/DDBJ whole genome shotgun (WGS) entry which is preliminary data.</text>
</comment>
<gene>
    <name evidence="2" type="ORF">MEDL_60732</name>
</gene>
<name>A0A8S3V561_MYTED</name>
<keyword evidence="1" id="KW-0175">Coiled coil</keyword>
<sequence length="363" mass="41776">MRTVPSSIGSGSESLLTCSKFHFEEKVLEKLVRLEHKVEIYEETVKRWENVFVSKLEKLDKVQKQSETFFKSMQAAQVQEEIRLNKSYSDIIDTFKSQMNNETKFYENLVNNLFESGSLKIQNKFQSFEEKTRFLTNNQNELNRKLCNNIRINVSNSFQNMESKQNATDVEVLNALSEIMTLDGKFAQESVKIKTLEGKFAQKSVQMKILEEESVKIKTLEDKFAEKSVNIRTLESKFAQESVKIKTLEDKFEEFGAKTKNLERQVADNNRKAPREGLYHFTAAIMSTSGGSLQLKIYHNKTPTAGRYITGGGYRSGTLDVVFNLPKETKNEKYFNEHEIVIVIKDNDTDTSGVIKTEIEEND</sequence>
<evidence type="ECO:0000256" key="1">
    <source>
        <dbReference type="SAM" id="Coils"/>
    </source>
</evidence>